<dbReference type="GO" id="GO:0008168">
    <property type="term" value="F:methyltransferase activity"/>
    <property type="evidence" value="ECO:0007669"/>
    <property type="project" value="UniProtKB-KW"/>
</dbReference>
<gene>
    <name evidence="4" type="ORF">HCN44_002306</name>
</gene>
<dbReference type="GO" id="GO:0042826">
    <property type="term" value="F:histone deacetylase binding"/>
    <property type="evidence" value="ECO:0007669"/>
    <property type="project" value="TreeGrafter"/>
</dbReference>
<dbReference type="InterPro" id="IPR052097">
    <property type="entry name" value="SET-MYND_domain_protein"/>
</dbReference>
<evidence type="ECO:0000313" key="4">
    <source>
        <dbReference type="EMBL" id="KAF7996660.1"/>
    </source>
</evidence>
<dbReference type="GO" id="GO:0005737">
    <property type="term" value="C:cytoplasm"/>
    <property type="evidence" value="ECO:0007669"/>
    <property type="project" value="TreeGrafter"/>
</dbReference>
<dbReference type="Gene3D" id="2.170.270.10">
    <property type="entry name" value="SET domain"/>
    <property type="match status" value="2"/>
</dbReference>
<dbReference type="Proteomes" id="UP000639338">
    <property type="component" value="Unassembled WGS sequence"/>
</dbReference>
<dbReference type="SUPFAM" id="SSF48452">
    <property type="entry name" value="TPR-like"/>
    <property type="match status" value="2"/>
</dbReference>
<dbReference type="OrthoDB" id="7770870at2759"/>
<dbReference type="PANTHER" id="PTHR46165:SF2">
    <property type="entry name" value="SET AND MYND DOMAIN-CONTAINING PROTEIN 4"/>
    <property type="match status" value="1"/>
</dbReference>
<evidence type="ECO:0000256" key="1">
    <source>
        <dbReference type="ARBA" id="ARBA00022603"/>
    </source>
</evidence>
<evidence type="ECO:0000313" key="5">
    <source>
        <dbReference type="Proteomes" id="UP000639338"/>
    </source>
</evidence>
<evidence type="ECO:0000256" key="2">
    <source>
        <dbReference type="ARBA" id="ARBA00022679"/>
    </source>
</evidence>
<dbReference type="InterPro" id="IPR011990">
    <property type="entry name" value="TPR-like_helical_dom_sf"/>
</dbReference>
<sequence length="1347" mass="154015">MILDMYFKPSSGDTEIVAEREFLQKTTFKDKFEVVWNFRAPDILETHEKEDKTIADSIHWRTTGNNKYKNSRNKDYLSKSIEAYTKSIAFAPVGSSELSLAYANRSAALFKARLYQDCLLDIERAIKAGYPDHLKTKLFIRQSLCFKALNPNSRLEGCISNANAIQWLPDLLKSYPNYNLEGEYLKMMNQLEKPPGGLIELKRKVDNVKDNDEMILTNGILDVNTIDNFNRLDYLKATSIDCSFEITITVVWIVTFFGEEKDLVWLHVNIPFCKLIKKSCDPNVYWVFSDSNVGFYASKPIKQGEPILLSVVSSYHLTTKANRNLVIGLMDDDAAPCKCTACVENWPTISSLPSYESMKLPIGIKKEMSRMMLKFEIMWQFINERAPDSHCDYLTEEKTVADSLSWRTTGNNEYKNSTNENYLSKSIKAYTKSIAYAPLGSSELSLAYANRSAALFKARLYQDCLLDIERALKSGYPDELKTKLFLRQALSFKALDRSFNIKLSDSMANAKKWLPNLKKNCPYYNIKAECSKMMNQLGEPLDTNTKVQHHPENDWQFQLTIKILSKALKAAGGIAQLKQKIDDVDSMEDKSMIYTDGIFNVNTIDNFHRLKYDKSAFDHCSFEQTTHIVSLVLMFGLNTNFFGQKMEVDDTCSNEDPLALGFLIARYFMIVNYNVVYLQGEENDLVWLHVNIPFCKIIKKSCDPNVYWVFSDSKVGFYASKPIKQGEPILLNVVSSYHLTTKVDRYTVIGLTNDDPVPCKCTACVENWPTIDFLPSFQSFKLSKKVRKELDRMVTKSRDYFKIIAEADPEKLLEIKDTYAELTDQVYQYVTVPCQELEAFQNMLAKMDGRNCVHDGDCRNISPSEQTTQLTNEDFMKKKTFKDKFIVAWNFMINYTHGKQFLFEKNAGDSIRWRTVGNQIYTSTIAKITNDYLSKSIEAYTKSIAYAPLGSNELSLAYANRSAVLFKARLYEDCLLDIERSLKIGYPDKLKTKLFLRQSLCFKALKPASGLEPCISMANAMQWLPNLKKINPKYDIIKEYPKLMNELDEPPTAGGLVELKEKINKIDSMKDKRMIMTNGKLDFNTIDNFLRLDFWKPTSEFCTYTYGSLAVMTVAIFGFQTNVLGKNNTVKEIYANDKAIILGELVMRYLMAAQYNCSFFSGKIPTILEPGSLGVVQPIHNLFKHSCDANVGGISYAAGTILGYLVEKPIKKGKLITDNSGMRYEEFPKSMRLDGVKRSPDGIKLPCDCRACVENLPMLLSLPSYQSLDLPRTIKLELSLLEVMAHQWDDVFNKKDRKKMLEIKDSWSQMTNTFHQHISVPCRETSEFSMYLALIYRQIGITPSILN</sequence>
<keyword evidence="5" id="KW-1185">Reference proteome</keyword>
<keyword evidence="3" id="KW-0949">S-adenosyl-L-methionine</keyword>
<comment type="caution">
    <text evidence="4">The sequence shown here is derived from an EMBL/GenBank/DDBJ whole genome shotgun (WGS) entry which is preliminary data.</text>
</comment>
<proteinExistence type="predicted"/>
<dbReference type="Gene3D" id="1.25.40.10">
    <property type="entry name" value="Tetratricopeptide repeat domain"/>
    <property type="match status" value="3"/>
</dbReference>
<reference evidence="4 5" key="1">
    <citation type="submission" date="2020-08" db="EMBL/GenBank/DDBJ databases">
        <title>Aphidius gifuensis genome sequencing and assembly.</title>
        <authorList>
            <person name="Du Z."/>
        </authorList>
    </citation>
    <scope>NUCLEOTIDE SEQUENCE [LARGE SCALE GENOMIC DNA]</scope>
    <source>
        <strain evidence="4">YNYX2018</strain>
        <tissue evidence="4">Adults</tissue>
    </source>
</reference>
<dbReference type="GO" id="GO:0032259">
    <property type="term" value="P:methylation"/>
    <property type="evidence" value="ECO:0007669"/>
    <property type="project" value="UniProtKB-KW"/>
</dbReference>
<dbReference type="GO" id="GO:0005634">
    <property type="term" value="C:nucleus"/>
    <property type="evidence" value="ECO:0007669"/>
    <property type="project" value="TreeGrafter"/>
</dbReference>
<keyword evidence="1" id="KW-0489">Methyltransferase</keyword>
<dbReference type="InterPro" id="IPR046341">
    <property type="entry name" value="SET_dom_sf"/>
</dbReference>
<dbReference type="SUPFAM" id="SSF82199">
    <property type="entry name" value="SET domain"/>
    <property type="match status" value="2"/>
</dbReference>
<protein>
    <submittedName>
        <fullName evidence="4">Uncharacterized protein</fullName>
    </submittedName>
</protein>
<keyword evidence="2" id="KW-0808">Transferase</keyword>
<dbReference type="PANTHER" id="PTHR46165">
    <property type="entry name" value="SET AND MYND DOMAIN-CONTAINING PROTEIN 4"/>
    <property type="match status" value="1"/>
</dbReference>
<accession>A0A834XZR6</accession>
<organism evidence="4 5">
    <name type="scientific">Aphidius gifuensis</name>
    <name type="common">Parasitoid wasp</name>
    <dbReference type="NCBI Taxonomy" id="684658"/>
    <lineage>
        <taxon>Eukaryota</taxon>
        <taxon>Metazoa</taxon>
        <taxon>Ecdysozoa</taxon>
        <taxon>Arthropoda</taxon>
        <taxon>Hexapoda</taxon>
        <taxon>Insecta</taxon>
        <taxon>Pterygota</taxon>
        <taxon>Neoptera</taxon>
        <taxon>Endopterygota</taxon>
        <taxon>Hymenoptera</taxon>
        <taxon>Apocrita</taxon>
        <taxon>Ichneumonoidea</taxon>
        <taxon>Braconidae</taxon>
        <taxon>Aphidiinae</taxon>
        <taxon>Aphidius</taxon>
    </lineage>
</organism>
<dbReference type="EMBL" id="JACMRX010000001">
    <property type="protein sequence ID" value="KAF7996660.1"/>
    <property type="molecule type" value="Genomic_DNA"/>
</dbReference>
<evidence type="ECO:0000256" key="3">
    <source>
        <dbReference type="ARBA" id="ARBA00022691"/>
    </source>
</evidence>
<name>A0A834XZR6_APHGI</name>